<dbReference type="VEuPathDB" id="ToxoDB:CSUI_004744"/>
<dbReference type="InterPro" id="IPR018098">
    <property type="entry name" value="Ribosomal_eS24_CS"/>
</dbReference>
<evidence type="ECO:0000313" key="8">
    <source>
        <dbReference type="Proteomes" id="UP000221165"/>
    </source>
</evidence>
<proteinExistence type="inferred from homology"/>
<keyword evidence="2 4" id="KW-0689">Ribosomal protein</keyword>
<evidence type="ECO:0000256" key="6">
    <source>
        <dbReference type="SAM" id="MobiDB-lite"/>
    </source>
</evidence>
<reference evidence="7 8" key="1">
    <citation type="journal article" date="2017" name="Int. J. Parasitol.">
        <title>The genome of the protozoan parasite Cystoisospora suis and a reverse vaccinology approach to identify vaccine candidates.</title>
        <authorList>
            <person name="Palmieri N."/>
            <person name="Shrestha A."/>
            <person name="Ruttkowski B."/>
            <person name="Beck T."/>
            <person name="Vogl C."/>
            <person name="Tomley F."/>
            <person name="Blake D.P."/>
            <person name="Joachim A."/>
        </authorList>
    </citation>
    <scope>NUCLEOTIDE SEQUENCE [LARGE SCALE GENOMIC DNA]</scope>
    <source>
        <strain evidence="7 8">Wien I</strain>
    </source>
</reference>
<dbReference type="InterPro" id="IPR001976">
    <property type="entry name" value="Ribosomal_eS24"/>
</dbReference>
<dbReference type="GO" id="GO:1990904">
    <property type="term" value="C:ribonucleoprotein complex"/>
    <property type="evidence" value="ECO:0007669"/>
    <property type="project" value="UniProtKB-KW"/>
</dbReference>
<comment type="caution">
    <text evidence="7">The sequence shown here is derived from an EMBL/GenBank/DDBJ whole genome shotgun (WGS) entry which is preliminary data.</text>
</comment>
<sequence>MADTGAFSLRFRKLKTNPLLQRKQFGVEILHPSRGSVSKKELIEKIARQFRVSDPQSVVVFGIKTAFGGGRSSGFAMVYDNANAAKKFENRFRLVRLGYVEAKAAKGRRAFKELKNRRKKVRGTEKAKCSGAGKK</sequence>
<gene>
    <name evidence="7" type="ORF">CSUI_004744</name>
</gene>
<dbReference type="InterPro" id="IPR053709">
    <property type="entry name" value="eRP_eS24_sf"/>
</dbReference>
<dbReference type="PROSITE" id="PS00529">
    <property type="entry name" value="RIBOSOMAL_S24E"/>
    <property type="match status" value="1"/>
</dbReference>
<keyword evidence="3 4" id="KW-0687">Ribonucleoprotein</keyword>
<dbReference type="Pfam" id="PF01282">
    <property type="entry name" value="Ribosomal_S24e"/>
    <property type="match status" value="1"/>
</dbReference>
<dbReference type="GO" id="GO:0003735">
    <property type="term" value="F:structural constituent of ribosome"/>
    <property type="evidence" value="ECO:0007669"/>
    <property type="project" value="InterPro"/>
</dbReference>
<name>A0A2C6KA79_9APIC</name>
<dbReference type="Proteomes" id="UP000221165">
    <property type="component" value="Unassembled WGS sequence"/>
</dbReference>
<dbReference type="Gene3D" id="3.30.70.3370">
    <property type="match status" value="1"/>
</dbReference>
<evidence type="ECO:0000256" key="3">
    <source>
        <dbReference type="ARBA" id="ARBA00023274"/>
    </source>
</evidence>
<evidence type="ECO:0000256" key="1">
    <source>
        <dbReference type="ARBA" id="ARBA00009680"/>
    </source>
</evidence>
<dbReference type="GeneID" id="94428140"/>
<evidence type="ECO:0000256" key="5">
    <source>
        <dbReference type="RuleBase" id="RU004383"/>
    </source>
</evidence>
<dbReference type="PANTHER" id="PTHR10496">
    <property type="entry name" value="40S RIBOSOMAL PROTEIN S24"/>
    <property type="match status" value="1"/>
</dbReference>
<dbReference type="EMBL" id="MIGC01002258">
    <property type="protein sequence ID" value="PHJ21421.1"/>
    <property type="molecule type" value="Genomic_DNA"/>
</dbReference>
<evidence type="ECO:0000313" key="7">
    <source>
        <dbReference type="EMBL" id="PHJ21421.1"/>
    </source>
</evidence>
<comment type="similarity">
    <text evidence="1 4">Belongs to the eukaryotic ribosomal protein eS24 family.</text>
</comment>
<accession>A0A2C6KA79</accession>
<dbReference type="OrthoDB" id="10251131at2759"/>
<feature type="region of interest" description="Disordered" evidence="6">
    <location>
        <begin position="114"/>
        <end position="135"/>
    </location>
</feature>
<dbReference type="SUPFAM" id="SSF54189">
    <property type="entry name" value="Ribosomal proteins S24e, L23 and L15e"/>
    <property type="match status" value="1"/>
</dbReference>
<dbReference type="HAMAP" id="MF_00545">
    <property type="entry name" value="Ribosomal_eS24"/>
    <property type="match status" value="1"/>
</dbReference>
<dbReference type="AlphaFoldDB" id="A0A2C6KA79"/>
<dbReference type="RefSeq" id="XP_067923104.1">
    <property type="nucleotide sequence ID" value="XM_068064929.1"/>
</dbReference>
<protein>
    <recommendedName>
        <fullName evidence="5">40S ribosomal protein S24</fullName>
    </recommendedName>
</protein>
<dbReference type="InterPro" id="IPR012678">
    <property type="entry name" value="Ribosomal_uL23/eL15/eS24_sf"/>
</dbReference>
<evidence type="ECO:0000256" key="2">
    <source>
        <dbReference type="ARBA" id="ARBA00022980"/>
    </source>
</evidence>
<dbReference type="GO" id="GO:0005840">
    <property type="term" value="C:ribosome"/>
    <property type="evidence" value="ECO:0007669"/>
    <property type="project" value="UniProtKB-KW"/>
</dbReference>
<keyword evidence="8" id="KW-1185">Reference proteome</keyword>
<evidence type="ECO:0000256" key="4">
    <source>
        <dbReference type="RuleBase" id="RU004381"/>
    </source>
</evidence>
<organism evidence="7 8">
    <name type="scientific">Cystoisospora suis</name>
    <dbReference type="NCBI Taxonomy" id="483139"/>
    <lineage>
        <taxon>Eukaryota</taxon>
        <taxon>Sar</taxon>
        <taxon>Alveolata</taxon>
        <taxon>Apicomplexa</taxon>
        <taxon>Conoidasida</taxon>
        <taxon>Coccidia</taxon>
        <taxon>Eucoccidiorida</taxon>
        <taxon>Eimeriorina</taxon>
        <taxon>Sarcocystidae</taxon>
        <taxon>Cystoisospora</taxon>
    </lineage>
</organism>
<dbReference type="GO" id="GO:0006412">
    <property type="term" value="P:translation"/>
    <property type="evidence" value="ECO:0007669"/>
    <property type="project" value="InterPro"/>
</dbReference>